<dbReference type="GeneID" id="54553180"/>
<gene>
    <name evidence="1" type="ORF">EI97DRAFT_446082</name>
</gene>
<name>A0A6A6J6Q9_WESOR</name>
<reference evidence="1" key="1">
    <citation type="journal article" date="2020" name="Stud. Mycol.">
        <title>101 Dothideomycetes genomes: a test case for predicting lifestyles and emergence of pathogens.</title>
        <authorList>
            <person name="Haridas S."/>
            <person name="Albert R."/>
            <person name="Binder M."/>
            <person name="Bloem J."/>
            <person name="Labutti K."/>
            <person name="Salamov A."/>
            <person name="Andreopoulos B."/>
            <person name="Baker S."/>
            <person name="Barry K."/>
            <person name="Bills G."/>
            <person name="Bluhm B."/>
            <person name="Cannon C."/>
            <person name="Castanera R."/>
            <person name="Culley D."/>
            <person name="Daum C."/>
            <person name="Ezra D."/>
            <person name="Gonzalez J."/>
            <person name="Henrissat B."/>
            <person name="Kuo A."/>
            <person name="Liang C."/>
            <person name="Lipzen A."/>
            <person name="Lutzoni F."/>
            <person name="Magnuson J."/>
            <person name="Mondo S."/>
            <person name="Nolan M."/>
            <person name="Ohm R."/>
            <person name="Pangilinan J."/>
            <person name="Park H.-J."/>
            <person name="Ramirez L."/>
            <person name="Alfaro M."/>
            <person name="Sun H."/>
            <person name="Tritt A."/>
            <person name="Yoshinaga Y."/>
            <person name="Zwiers L.-H."/>
            <person name="Turgeon B."/>
            <person name="Goodwin S."/>
            <person name="Spatafora J."/>
            <person name="Crous P."/>
            <person name="Grigoriev I."/>
        </authorList>
    </citation>
    <scope>NUCLEOTIDE SEQUENCE</scope>
    <source>
        <strain evidence="1">CBS 379.55</strain>
    </source>
</reference>
<dbReference type="AlphaFoldDB" id="A0A6A6J6Q9"/>
<dbReference type="Proteomes" id="UP000800097">
    <property type="component" value="Unassembled WGS sequence"/>
</dbReference>
<dbReference type="RefSeq" id="XP_033649631.1">
    <property type="nucleotide sequence ID" value="XM_033800005.1"/>
</dbReference>
<dbReference type="EMBL" id="ML986527">
    <property type="protein sequence ID" value="KAF2272092.1"/>
    <property type="molecule type" value="Genomic_DNA"/>
</dbReference>
<organism evidence="1 2">
    <name type="scientific">Westerdykella ornata</name>
    <dbReference type="NCBI Taxonomy" id="318751"/>
    <lineage>
        <taxon>Eukaryota</taxon>
        <taxon>Fungi</taxon>
        <taxon>Dikarya</taxon>
        <taxon>Ascomycota</taxon>
        <taxon>Pezizomycotina</taxon>
        <taxon>Dothideomycetes</taxon>
        <taxon>Pleosporomycetidae</taxon>
        <taxon>Pleosporales</taxon>
        <taxon>Sporormiaceae</taxon>
        <taxon>Westerdykella</taxon>
    </lineage>
</organism>
<sequence>MPGDVQPSVRLFRYMEMPILVSFLVLQLSYGTYNTAELKITVQKQGEAGRLGASVPPRKRYTQMVLRLGHLLFSCRSFNISIAIARQGDLAHLAEETRQLGALAALLITVTVLG</sequence>
<accession>A0A6A6J6Q9</accession>
<protein>
    <submittedName>
        <fullName evidence="1">Uncharacterized protein</fullName>
    </submittedName>
</protein>
<evidence type="ECO:0000313" key="2">
    <source>
        <dbReference type="Proteomes" id="UP000800097"/>
    </source>
</evidence>
<keyword evidence="2" id="KW-1185">Reference proteome</keyword>
<evidence type="ECO:0000313" key="1">
    <source>
        <dbReference type="EMBL" id="KAF2272092.1"/>
    </source>
</evidence>
<proteinExistence type="predicted"/>